<proteinExistence type="predicted"/>
<dbReference type="EMBL" id="JBEDNZ010000029">
    <property type="protein sequence ID" value="KAL0809344.1"/>
    <property type="molecule type" value="Genomic_DNA"/>
</dbReference>
<comment type="caution">
    <text evidence="8">The sequence shown here is derived from an EMBL/GenBank/DDBJ whole genome shotgun (WGS) entry which is preliminary data.</text>
</comment>
<keyword evidence="3 6" id="KW-0812">Transmembrane</keyword>
<feature type="transmembrane region" description="Helical" evidence="6">
    <location>
        <begin position="596"/>
        <end position="616"/>
    </location>
</feature>
<gene>
    <name evidence="8" type="ORF">ABMA28_011551</name>
</gene>
<feature type="transmembrane region" description="Helical" evidence="6">
    <location>
        <begin position="135"/>
        <end position="156"/>
    </location>
</feature>
<evidence type="ECO:0000259" key="7">
    <source>
        <dbReference type="Pfam" id="PF03600"/>
    </source>
</evidence>
<dbReference type="InterPro" id="IPR051475">
    <property type="entry name" value="Diverse_Ion_Transporter"/>
</dbReference>
<feature type="transmembrane region" description="Helical" evidence="6">
    <location>
        <begin position="301"/>
        <end position="321"/>
    </location>
</feature>
<evidence type="ECO:0000256" key="2">
    <source>
        <dbReference type="ARBA" id="ARBA00022448"/>
    </source>
</evidence>
<dbReference type="Proteomes" id="UP001549921">
    <property type="component" value="Unassembled WGS sequence"/>
</dbReference>
<evidence type="ECO:0000256" key="1">
    <source>
        <dbReference type="ARBA" id="ARBA00004141"/>
    </source>
</evidence>
<dbReference type="AlphaFoldDB" id="A0ABD0S5J8"/>
<feature type="domain" description="Citrate transporter-like" evidence="7">
    <location>
        <begin position="316"/>
        <end position="749"/>
    </location>
</feature>
<organism evidence="8 9">
    <name type="scientific">Loxostege sticticalis</name>
    <name type="common">Beet webworm moth</name>
    <dbReference type="NCBI Taxonomy" id="481309"/>
    <lineage>
        <taxon>Eukaryota</taxon>
        <taxon>Metazoa</taxon>
        <taxon>Ecdysozoa</taxon>
        <taxon>Arthropoda</taxon>
        <taxon>Hexapoda</taxon>
        <taxon>Insecta</taxon>
        <taxon>Pterygota</taxon>
        <taxon>Neoptera</taxon>
        <taxon>Endopterygota</taxon>
        <taxon>Lepidoptera</taxon>
        <taxon>Glossata</taxon>
        <taxon>Ditrysia</taxon>
        <taxon>Pyraloidea</taxon>
        <taxon>Crambidae</taxon>
        <taxon>Pyraustinae</taxon>
        <taxon>Loxostege</taxon>
    </lineage>
</organism>
<dbReference type="GO" id="GO:0016020">
    <property type="term" value="C:membrane"/>
    <property type="evidence" value="ECO:0007669"/>
    <property type="project" value="UniProtKB-SubCell"/>
</dbReference>
<reference evidence="8 9" key="1">
    <citation type="submission" date="2024-06" db="EMBL/GenBank/DDBJ databases">
        <title>A chromosome-level genome assembly of beet webworm, Loxostege sticticalis.</title>
        <authorList>
            <person name="Zhang Y."/>
        </authorList>
    </citation>
    <scope>NUCLEOTIDE SEQUENCE [LARGE SCALE GENOMIC DNA]</scope>
    <source>
        <strain evidence="8">AQ028</strain>
        <tissue evidence="8">Male pupae</tissue>
    </source>
</reference>
<keyword evidence="4 6" id="KW-1133">Transmembrane helix</keyword>
<keyword evidence="5 6" id="KW-0472">Membrane</keyword>
<evidence type="ECO:0000256" key="3">
    <source>
        <dbReference type="ARBA" id="ARBA00022692"/>
    </source>
</evidence>
<feature type="transmembrane region" description="Helical" evidence="6">
    <location>
        <begin position="695"/>
        <end position="713"/>
    </location>
</feature>
<dbReference type="Pfam" id="PF03600">
    <property type="entry name" value="CitMHS"/>
    <property type="match status" value="1"/>
</dbReference>
<evidence type="ECO:0000256" key="5">
    <source>
        <dbReference type="ARBA" id="ARBA00023136"/>
    </source>
</evidence>
<protein>
    <recommendedName>
        <fullName evidence="7">Citrate transporter-like domain-containing protein</fullName>
    </recommendedName>
</protein>
<accession>A0ABD0S5J8</accession>
<dbReference type="PANTHER" id="PTHR43568">
    <property type="entry name" value="P PROTEIN"/>
    <property type="match status" value="1"/>
</dbReference>
<dbReference type="CDD" id="cd01116">
    <property type="entry name" value="P_permease"/>
    <property type="match status" value="1"/>
</dbReference>
<feature type="transmembrane region" description="Helical" evidence="6">
    <location>
        <begin position="328"/>
        <end position="345"/>
    </location>
</feature>
<name>A0ABD0S5J8_LOXSC</name>
<feature type="transmembrane region" description="Helical" evidence="6">
    <location>
        <begin position="486"/>
        <end position="505"/>
    </location>
</feature>
<dbReference type="PANTHER" id="PTHR43568:SF1">
    <property type="entry name" value="P PROTEIN"/>
    <property type="match status" value="1"/>
</dbReference>
<evidence type="ECO:0000256" key="6">
    <source>
        <dbReference type="SAM" id="Phobius"/>
    </source>
</evidence>
<feature type="transmembrane region" description="Helical" evidence="6">
    <location>
        <begin position="786"/>
        <end position="811"/>
    </location>
</feature>
<comment type="subcellular location">
    <subcellularLocation>
        <location evidence="1">Membrane</location>
        <topology evidence="1">Multi-pass membrane protein</topology>
    </subcellularLocation>
</comment>
<feature type="transmembrane region" description="Helical" evidence="6">
    <location>
        <begin position="651"/>
        <end position="675"/>
    </location>
</feature>
<sequence length="812" mass="91424">MSRLWKSFRNRKSTKELKQELSKSRYSLVSCSEVTADTLQLWQELPEEVKYDPALEQIRQIYEKEHGQGKILLSPSKESNPTRLDFVSSAPHDEITNGQKHVFDIIEEPACESEEKISDNVRIKRKKSKMVQAKYYTKMTILLACWMFFTAMFLMYNEKKDIVRSTFIAPGEEKNYTLQFDEKEPKVLVQLRGPFLSEHAEMKLNKSQRESSQKIMVWLERTFNGNLSSINEDYIEITEPWTIILQNEESLDFNAGVPRSTVLSLEPESSDSNQMYSLKMNMTATRTMPFTLSYMLNPLDATTGVIYSCVLLCGLYILIIFEVVNRTMAAITVATTSLAVLALAGQRPTLPQVISWLDEETLVLLFSMMLLVAIMAETGIFDFLAVYAFEITKGKLWPLIYLLCIVTGVLSTFLDNVTTVLLMSPVTIRLCEVMDLDPVPILMFMAMYSNIGGTATPVGDPPNVIVASNKAVIEAGINFTNFTAHMALGIVFVTIQTSLQIRFMFRDTNKLRLAEPREIQELRHQISIWRRAVDSLPHLSNGVGVVRERLERKISKLNLQLRVLQRESSGRACPREAFQGALHELKEKYKIRDKVLLIKASVAITFVVIVFFLHSIPELNRVSLAWTALLGAILLLLLADRADLEPILHRVEWSTLLFFAALFVLMEALSKLGLILYIGGLMEQLIIRVDEESRLAVAILLIIWVSGVISACVDNIPLTTMMVRVVVSIGSNPALNLPMGPLIWSLLYGACLGGNGTLIGASANVVCAGVAEQHGYKFTFARWLKVGMPIMIGHLIVASAYLLVCHCVFTWH</sequence>
<keyword evidence="2" id="KW-0813">Transport</keyword>
<feature type="transmembrane region" description="Helical" evidence="6">
    <location>
        <begin position="396"/>
        <end position="414"/>
    </location>
</feature>
<evidence type="ECO:0000313" key="8">
    <source>
        <dbReference type="EMBL" id="KAL0809344.1"/>
    </source>
</evidence>
<feature type="transmembrane region" description="Helical" evidence="6">
    <location>
        <begin position="365"/>
        <end position="389"/>
    </location>
</feature>
<evidence type="ECO:0000313" key="9">
    <source>
        <dbReference type="Proteomes" id="UP001549921"/>
    </source>
</evidence>
<feature type="transmembrane region" description="Helical" evidence="6">
    <location>
        <begin position="622"/>
        <end position="639"/>
    </location>
</feature>
<dbReference type="InterPro" id="IPR004680">
    <property type="entry name" value="Cit_transptr-like_dom"/>
</dbReference>
<evidence type="ECO:0000256" key="4">
    <source>
        <dbReference type="ARBA" id="ARBA00022989"/>
    </source>
</evidence>